<evidence type="ECO:0000256" key="2">
    <source>
        <dbReference type="SAM" id="MobiDB-lite"/>
    </source>
</evidence>
<evidence type="ECO:0000313" key="5">
    <source>
        <dbReference type="EMBL" id="CAD9018028.1"/>
    </source>
</evidence>
<reference evidence="5" key="1">
    <citation type="submission" date="2021-01" db="EMBL/GenBank/DDBJ databases">
        <authorList>
            <person name="Corre E."/>
            <person name="Pelletier E."/>
            <person name="Niang G."/>
            <person name="Scheremetjew M."/>
            <person name="Finn R."/>
            <person name="Kale V."/>
            <person name="Holt S."/>
            <person name="Cochrane G."/>
            <person name="Meng A."/>
            <person name="Brown T."/>
            <person name="Cohen L."/>
        </authorList>
    </citation>
    <scope>NUCLEOTIDE SEQUENCE</scope>
    <source>
        <strain evidence="5">NIES-381</strain>
    </source>
</reference>
<dbReference type="Gene3D" id="1.10.238.10">
    <property type="entry name" value="EF-hand"/>
    <property type="match status" value="1"/>
</dbReference>
<name>A0A6U8DPV6_9EUGL</name>
<dbReference type="EMBL" id="HBGA01078016">
    <property type="protein sequence ID" value="CAD9018028.1"/>
    <property type="molecule type" value="Transcribed_RNA"/>
</dbReference>
<evidence type="ECO:0000259" key="3">
    <source>
        <dbReference type="PROSITE" id="PS50222"/>
    </source>
</evidence>
<dbReference type="InterPro" id="IPR001751">
    <property type="entry name" value="S100/CaBP7/8-like_CS"/>
</dbReference>
<dbReference type="PROSITE" id="PS50222">
    <property type="entry name" value="EF_HAND_2"/>
    <property type="match status" value="1"/>
</dbReference>
<protein>
    <recommendedName>
        <fullName evidence="3">EF-hand domain-containing protein</fullName>
    </recommendedName>
</protein>
<feature type="region of interest" description="Disordered" evidence="2">
    <location>
        <begin position="313"/>
        <end position="425"/>
    </location>
</feature>
<proteinExistence type="predicted"/>
<sequence length="425" mass="47734">MVAEVLSPRRGTGITPKSYCLSQEELTNIREVYNRFQDSSIESNKFVILQRMLQALHVNPTVDRAELARHVEKHGLDFDVLCDIVESEKRAYVRRANAADNEDALEVFVSLGGNQDKSGALDVDKLQHLIDTFKLGVDVPKIVKELDTDGNGEIDFMEFATVIVADNGSASDTLRIACGVDADKIEYDQAFLILTSSNISERRAEQILEQVQDENRKVSVTALAKSIKEHETKMMARRKSLRLERYRARSMDPTAELPHDMPLSPLGSDDEDNRKVETPPSKTSPTLSSMGMTASEIHIKKLESIMMRHNVTVRQYKKATKGSGGQKGGSRRRDSRGSPEYLMSDQMRTPRPPTNERPEDFASRGRQPRKSVVDFDLRERGPSGSRYSPFREQVAEVPEEVEAMYSDDDPPTAEVVDETIEESDA</sequence>
<dbReference type="AlphaFoldDB" id="A0A6U8DPV6"/>
<dbReference type="InterPro" id="IPR018247">
    <property type="entry name" value="EF_Hand_1_Ca_BS"/>
</dbReference>
<feature type="domain" description="EF-hand" evidence="3">
    <location>
        <begin position="141"/>
        <end position="169"/>
    </location>
</feature>
<accession>A0A6U8DPV6</accession>
<gene>
    <name evidence="4" type="ORF">EGYM00392_LOCUS29137</name>
    <name evidence="5" type="ORF">EGYM00392_LOCUS29138</name>
</gene>
<dbReference type="EMBL" id="HBGA01078014">
    <property type="protein sequence ID" value="CAD9018027.1"/>
    <property type="molecule type" value="Transcribed_RNA"/>
</dbReference>
<dbReference type="SUPFAM" id="SSF47473">
    <property type="entry name" value="EF-hand"/>
    <property type="match status" value="1"/>
</dbReference>
<dbReference type="PROSITE" id="PS00303">
    <property type="entry name" value="S100_CABP"/>
    <property type="match status" value="1"/>
</dbReference>
<evidence type="ECO:0000313" key="4">
    <source>
        <dbReference type="EMBL" id="CAD9018027.1"/>
    </source>
</evidence>
<feature type="compositionally biased region" description="Acidic residues" evidence="2">
    <location>
        <begin position="397"/>
        <end position="425"/>
    </location>
</feature>
<dbReference type="InterPro" id="IPR002048">
    <property type="entry name" value="EF_hand_dom"/>
</dbReference>
<feature type="compositionally biased region" description="Basic and acidic residues" evidence="2">
    <location>
        <begin position="354"/>
        <end position="363"/>
    </location>
</feature>
<dbReference type="GO" id="GO:0005509">
    <property type="term" value="F:calcium ion binding"/>
    <property type="evidence" value="ECO:0007669"/>
    <property type="project" value="InterPro"/>
</dbReference>
<dbReference type="PROSITE" id="PS00018">
    <property type="entry name" value="EF_HAND_1"/>
    <property type="match status" value="1"/>
</dbReference>
<organism evidence="5">
    <name type="scientific">Eutreptiella gymnastica</name>
    <dbReference type="NCBI Taxonomy" id="73025"/>
    <lineage>
        <taxon>Eukaryota</taxon>
        <taxon>Discoba</taxon>
        <taxon>Euglenozoa</taxon>
        <taxon>Euglenida</taxon>
        <taxon>Spirocuta</taxon>
        <taxon>Euglenophyceae</taxon>
        <taxon>Eutreptiales</taxon>
        <taxon>Eutreptiaceae</taxon>
        <taxon>Eutreptiella</taxon>
    </lineage>
</organism>
<dbReference type="InterPro" id="IPR011992">
    <property type="entry name" value="EF-hand-dom_pair"/>
</dbReference>
<feature type="region of interest" description="Disordered" evidence="2">
    <location>
        <begin position="250"/>
        <end position="293"/>
    </location>
</feature>
<evidence type="ECO:0000256" key="1">
    <source>
        <dbReference type="ARBA" id="ARBA00022837"/>
    </source>
</evidence>
<feature type="compositionally biased region" description="Low complexity" evidence="2">
    <location>
        <begin position="278"/>
        <end position="289"/>
    </location>
</feature>
<feature type="compositionally biased region" description="Basic and acidic residues" evidence="2">
    <location>
        <begin position="371"/>
        <end position="381"/>
    </location>
</feature>
<keyword evidence="1" id="KW-0106">Calcium</keyword>